<reference evidence="11" key="1">
    <citation type="submission" date="2023-07" db="EMBL/GenBank/DDBJ databases">
        <title>Genomic Encyclopedia of Type Strains, Phase IV (KMG-IV): sequencing the most valuable type-strain genomes for metagenomic binning, comparative biology and taxonomic classification.</title>
        <authorList>
            <person name="Goeker M."/>
        </authorList>
    </citation>
    <scope>NUCLEOTIDE SEQUENCE</scope>
    <source>
        <strain evidence="11">DSM 24202</strain>
    </source>
</reference>
<evidence type="ECO:0000256" key="8">
    <source>
        <dbReference type="ARBA" id="ARBA00023004"/>
    </source>
</evidence>
<dbReference type="Pfam" id="PF03786">
    <property type="entry name" value="UxuA"/>
    <property type="match status" value="2"/>
</dbReference>
<dbReference type="Proteomes" id="UP001238163">
    <property type="component" value="Unassembled WGS sequence"/>
</dbReference>
<dbReference type="GO" id="GO:0008927">
    <property type="term" value="F:mannonate dehydratase activity"/>
    <property type="evidence" value="ECO:0007669"/>
    <property type="project" value="UniProtKB-EC"/>
</dbReference>
<evidence type="ECO:0000256" key="2">
    <source>
        <dbReference type="ARBA" id="ARBA00001936"/>
    </source>
</evidence>
<evidence type="ECO:0000256" key="1">
    <source>
        <dbReference type="ARBA" id="ARBA00001794"/>
    </source>
</evidence>
<dbReference type="EC" id="4.2.1.8" evidence="7"/>
<keyword evidence="12" id="KW-1185">Reference proteome</keyword>
<dbReference type="EMBL" id="JAUSVL010000001">
    <property type="protein sequence ID" value="MDQ0288662.1"/>
    <property type="molecule type" value="Genomic_DNA"/>
</dbReference>
<evidence type="ECO:0000256" key="3">
    <source>
        <dbReference type="ARBA" id="ARBA00001954"/>
    </source>
</evidence>
<evidence type="ECO:0000256" key="5">
    <source>
        <dbReference type="ARBA" id="ARBA00004892"/>
    </source>
</evidence>
<dbReference type="AlphaFoldDB" id="A0AAE3VDR7"/>
<keyword evidence="9" id="KW-0464">Manganese</keyword>
<dbReference type="PIRSF" id="PIRSF016049">
    <property type="entry name" value="Man_dehyd"/>
    <property type="match status" value="1"/>
</dbReference>
<organism evidence="11 12">
    <name type="scientific">Oligosphaera ethanolica</name>
    <dbReference type="NCBI Taxonomy" id="760260"/>
    <lineage>
        <taxon>Bacteria</taxon>
        <taxon>Pseudomonadati</taxon>
        <taxon>Lentisphaerota</taxon>
        <taxon>Oligosphaeria</taxon>
        <taxon>Oligosphaerales</taxon>
        <taxon>Oligosphaeraceae</taxon>
        <taxon>Oligosphaera</taxon>
    </lineage>
</organism>
<evidence type="ECO:0000256" key="6">
    <source>
        <dbReference type="ARBA" id="ARBA00007389"/>
    </source>
</evidence>
<dbReference type="InterPro" id="IPR036237">
    <property type="entry name" value="Xyl_isomerase-like_sf"/>
</dbReference>
<gene>
    <name evidence="11" type="ORF">J3R75_000769</name>
</gene>
<dbReference type="SUPFAM" id="SSF51658">
    <property type="entry name" value="Xylose isomerase-like"/>
    <property type="match status" value="1"/>
</dbReference>
<comment type="catalytic activity">
    <reaction evidence="1">
        <text>D-mannonate = 2-dehydro-3-deoxy-D-gluconate + H2O</text>
        <dbReference type="Rhea" id="RHEA:20097"/>
        <dbReference type="ChEBI" id="CHEBI:15377"/>
        <dbReference type="ChEBI" id="CHEBI:17767"/>
        <dbReference type="ChEBI" id="CHEBI:57990"/>
        <dbReference type="EC" id="4.2.1.8"/>
    </reaction>
</comment>
<evidence type="ECO:0000256" key="10">
    <source>
        <dbReference type="ARBA" id="ARBA00023239"/>
    </source>
</evidence>
<evidence type="ECO:0000313" key="12">
    <source>
        <dbReference type="Proteomes" id="UP001238163"/>
    </source>
</evidence>
<dbReference type="GO" id="GO:0008198">
    <property type="term" value="F:ferrous iron binding"/>
    <property type="evidence" value="ECO:0007669"/>
    <property type="project" value="TreeGrafter"/>
</dbReference>
<accession>A0AAE3VDR7</accession>
<dbReference type="PANTHER" id="PTHR30387:SF2">
    <property type="entry name" value="MANNONATE DEHYDRATASE"/>
    <property type="match status" value="1"/>
</dbReference>
<comment type="similarity">
    <text evidence="6">Belongs to the mannonate dehydratase family.</text>
</comment>
<keyword evidence="8" id="KW-0408">Iron</keyword>
<comment type="cofactor">
    <cofactor evidence="3">
        <name>Fe(2+)</name>
        <dbReference type="ChEBI" id="CHEBI:29033"/>
    </cofactor>
</comment>
<dbReference type="PANTHER" id="PTHR30387">
    <property type="entry name" value="MANNONATE DEHYDRATASE"/>
    <property type="match status" value="1"/>
</dbReference>
<dbReference type="RefSeq" id="WP_307259994.1">
    <property type="nucleotide sequence ID" value="NZ_JAUSVL010000001.1"/>
</dbReference>
<evidence type="ECO:0000256" key="4">
    <source>
        <dbReference type="ARBA" id="ARBA00002713"/>
    </source>
</evidence>
<comment type="pathway">
    <text evidence="5">Carbohydrate metabolism; pentose and glucuronate interconversion.</text>
</comment>
<comment type="function">
    <text evidence="4">Catalyzes the dehydration of D-mannonate.</text>
</comment>
<dbReference type="Gene3D" id="3.20.20.150">
    <property type="entry name" value="Divalent-metal-dependent TIM barrel enzymes"/>
    <property type="match status" value="1"/>
</dbReference>
<evidence type="ECO:0000313" key="11">
    <source>
        <dbReference type="EMBL" id="MDQ0288662.1"/>
    </source>
</evidence>
<sequence length="318" mass="35117">MKLGLFLPAVPDSKWTLARQAGIDYAITKAAPELTGLKPIWDFATLAGIHARFRDAGFRLMAIEGDEFDMSRIKLGLPGRDEDIEHYCAMLSNMGRLEIPVLCYNFMAGVGWFRSRVDIPARGGALTNGYFPADMPAAELCLSHEQLWDNYAYFMRAVMPVAAAAGVRMGLHPDDPPVPELKGYPRIMTSAASFRRAKALAASPAWGISFCQGTFRSMGEDIMALIPEFKDDIIFVHARDVEARDGGFVETFHDNGPTDMAAVMRQYRRCGVDCLMRPDHAPTMAGEDNSSPGYAIMGRLLGAAYLRGILRAIEQENR</sequence>
<evidence type="ECO:0000256" key="9">
    <source>
        <dbReference type="ARBA" id="ARBA00023211"/>
    </source>
</evidence>
<proteinExistence type="inferred from homology"/>
<dbReference type="InterPro" id="IPR004628">
    <property type="entry name" value="Man_deHydtase"/>
</dbReference>
<comment type="cofactor">
    <cofactor evidence="2">
        <name>Mn(2+)</name>
        <dbReference type="ChEBI" id="CHEBI:29035"/>
    </cofactor>
</comment>
<keyword evidence="10 11" id="KW-0456">Lyase</keyword>
<protein>
    <recommendedName>
        <fullName evidence="7">mannonate dehydratase</fullName>
        <ecNumber evidence="7">4.2.1.8</ecNumber>
    </recommendedName>
</protein>
<dbReference type="GO" id="GO:0042840">
    <property type="term" value="P:D-glucuronate catabolic process"/>
    <property type="evidence" value="ECO:0007669"/>
    <property type="project" value="TreeGrafter"/>
</dbReference>
<evidence type="ECO:0000256" key="7">
    <source>
        <dbReference type="ARBA" id="ARBA00012927"/>
    </source>
</evidence>
<name>A0AAE3VDR7_9BACT</name>
<comment type="caution">
    <text evidence="11">The sequence shown here is derived from an EMBL/GenBank/DDBJ whole genome shotgun (WGS) entry which is preliminary data.</text>
</comment>
<dbReference type="GO" id="GO:0030145">
    <property type="term" value="F:manganese ion binding"/>
    <property type="evidence" value="ECO:0007669"/>
    <property type="project" value="TreeGrafter"/>
</dbReference>